<evidence type="ECO:0000256" key="7">
    <source>
        <dbReference type="ARBA" id="ARBA00023237"/>
    </source>
</evidence>
<dbReference type="RefSeq" id="WP_135312409.1">
    <property type="nucleotide sequence ID" value="NZ_CP038439.1"/>
</dbReference>
<comment type="similarity">
    <text evidence="2">Belongs to the OmpP1/FadL family.</text>
</comment>
<organism evidence="9 10">
    <name type="scientific">Paracoccus liaowanqingii</name>
    <dbReference type="NCBI Taxonomy" id="2560053"/>
    <lineage>
        <taxon>Bacteria</taxon>
        <taxon>Pseudomonadati</taxon>
        <taxon>Pseudomonadota</taxon>
        <taxon>Alphaproteobacteria</taxon>
        <taxon>Rhodobacterales</taxon>
        <taxon>Paracoccaceae</taxon>
        <taxon>Paracoccus</taxon>
    </lineage>
</organism>
<dbReference type="PANTHER" id="PTHR35093">
    <property type="entry name" value="OUTER MEMBRANE PROTEIN NMB0088-RELATED"/>
    <property type="match status" value="1"/>
</dbReference>
<keyword evidence="4" id="KW-0812">Transmembrane</keyword>
<evidence type="ECO:0000256" key="4">
    <source>
        <dbReference type="ARBA" id="ARBA00022692"/>
    </source>
</evidence>
<evidence type="ECO:0000313" key="9">
    <source>
        <dbReference type="EMBL" id="QBX34118.1"/>
    </source>
</evidence>
<keyword evidence="6" id="KW-0472">Membrane</keyword>
<evidence type="ECO:0000256" key="3">
    <source>
        <dbReference type="ARBA" id="ARBA00022452"/>
    </source>
</evidence>
<feature type="signal peptide" evidence="8">
    <location>
        <begin position="1"/>
        <end position="20"/>
    </location>
</feature>
<dbReference type="Proteomes" id="UP000296374">
    <property type="component" value="Chromosome"/>
</dbReference>
<protein>
    <submittedName>
        <fullName evidence="9">Aromatic hydrocarbon degradation protein</fullName>
    </submittedName>
</protein>
<dbReference type="SUPFAM" id="SSF56935">
    <property type="entry name" value="Porins"/>
    <property type="match status" value="1"/>
</dbReference>
<dbReference type="Gene3D" id="2.40.160.60">
    <property type="entry name" value="Outer membrane protein transport protein (OMPP1/FadL/TodX)"/>
    <property type="match status" value="1"/>
</dbReference>
<reference evidence="10" key="1">
    <citation type="submission" date="2019-03" db="EMBL/GenBank/DDBJ databases">
        <authorList>
            <person name="Li J."/>
        </authorList>
    </citation>
    <scope>NUCLEOTIDE SEQUENCE [LARGE SCALE GENOMIC DNA]</scope>
    <source>
        <strain evidence="10">2251</strain>
    </source>
</reference>
<dbReference type="AlphaFoldDB" id="A0A4P7HJ17"/>
<keyword evidence="7" id="KW-0998">Cell outer membrane</keyword>
<keyword evidence="5 8" id="KW-0732">Signal</keyword>
<name>A0A4P7HJ17_9RHOB</name>
<comment type="subcellular location">
    <subcellularLocation>
        <location evidence="1">Cell outer membrane</location>
        <topology evidence="1">Multi-pass membrane protein</topology>
    </subcellularLocation>
</comment>
<feature type="chain" id="PRO_5020977214" evidence="8">
    <location>
        <begin position="21"/>
        <end position="390"/>
    </location>
</feature>
<evidence type="ECO:0000256" key="5">
    <source>
        <dbReference type="ARBA" id="ARBA00022729"/>
    </source>
</evidence>
<evidence type="ECO:0000256" key="8">
    <source>
        <dbReference type="SAM" id="SignalP"/>
    </source>
</evidence>
<dbReference type="EMBL" id="CP038439">
    <property type="protein sequence ID" value="QBX34118.1"/>
    <property type="molecule type" value="Genomic_DNA"/>
</dbReference>
<evidence type="ECO:0000256" key="2">
    <source>
        <dbReference type="ARBA" id="ARBA00008163"/>
    </source>
</evidence>
<dbReference type="PANTHER" id="PTHR35093:SF8">
    <property type="entry name" value="OUTER MEMBRANE PROTEIN NMB0088-RELATED"/>
    <property type="match status" value="1"/>
</dbReference>
<dbReference type="InterPro" id="IPR005017">
    <property type="entry name" value="OMPP1/FadL/TodX"/>
</dbReference>
<dbReference type="GO" id="GO:0009279">
    <property type="term" value="C:cell outer membrane"/>
    <property type="evidence" value="ECO:0007669"/>
    <property type="project" value="UniProtKB-SubCell"/>
</dbReference>
<dbReference type="Pfam" id="PF03349">
    <property type="entry name" value="Toluene_X"/>
    <property type="match status" value="1"/>
</dbReference>
<evidence type="ECO:0000313" key="10">
    <source>
        <dbReference type="Proteomes" id="UP000296374"/>
    </source>
</evidence>
<keyword evidence="3" id="KW-1134">Transmembrane beta strand</keyword>
<evidence type="ECO:0000256" key="1">
    <source>
        <dbReference type="ARBA" id="ARBA00004571"/>
    </source>
</evidence>
<gene>
    <name evidence="9" type="ORF">E4191_04900</name>
</gene>
<accession>A0A4P7HJ17</accession>
<dbReference type="GO" id="GO:0015483">
    <property type="term" value="F:long-chain fatty acid transporting porin activity"/>
    <property type="evidence" value="ECO:0007669"/>
    <property type="project" value="TreeGrafter"/>
</dbReference>
<sequence>MKFALTGMAALLAGTAPVWAGGIERAPQSLAALFEEGNYVELSFGGVDPTVEGTDVLGFRTGDVAQGYGFAGLSYKHQFTPSFSGAIIVEQPFGADILYPSQPGLLPDPSAEGSVLLGGTAARVDSTTFTALGRYQFQNAFSVHGGLRGSRADGEVTLDGAAYGPVAGYNVDLDANTAFGWVAGVAWERPEIGARVSLTYNSDVEHEFDTVETGPLVDPDGPGPIPAVPLLNASSTTTVTTPESWNLEFQTGVAADTLVFGSVRWVEWSAFRVDPQQFVAVTGGGLVELEDTTTYTLGVGRKFTESWSGSASFTFEKAGDDLVSPLAPTNGRKGITLAAIYNQGPLRVTTGINYTKLGDASPETGTPDVERARMEDGDALGIGVRIGYRF</sequence>
<evidence type="ECO:0000256" key="6">
    <source>
        <dbReference type="ARBA" id="ARBA00023136"/>
    </source>
</evidence>
<proteinExistence type="inferred from homology"/>
<dbReference type="KEGG" id="plia:E4191_04900"/>